<feature type="domain" description="HTH arsR-type" evidence="4">
    <location>
        <begin position="1"/>
        <end position="94"/>
    </location>
</feature>
<evidence type="ECO:0000259" key="4">
    <source>
        <dbReference type="PROSITE" id="PS50987"/>
    </source>
</evidence>
<protein>
    <submittedName>
        <fullName evidence="5">Winged helix-turn-helix transcriptional regulator</fullName>
    </submittedName>
</protein>
<dbReference type="GO" id="GO:0003677">
    <property type="term" value="F:DNA binding"/>
    <property type="evidence" value="ECO:0007669"/>
    <property type="project" value="UniProtKB-KW"/>
</dbReference>
<dbReference type="SUPFAM" id="SSF46785">
    <property type="entry name" value="Winged helix' DNA-binding domain"/>
    <property type="match status" value="1"/>
</dbReference>
<evidence type="ECO:0000313" key="6">
    <source>
        <dbReference type="Proteomes" id="UP000538292"/>
    </source>
</evidence>
<dbReference type="AlphaFoldDB" id="A0A7W1XUV1"/>
<dbReference type="InterPro" id="IPR011991">
    <property type="entry name" value="ArsR-like_HTH"/>
</dbReference>
<dbReference type="GO" id="GO:0003700">
    <property type="term" value="F:DNA-binding transcription factor activity"/>
    <property type="evidence" value="ECO:0007669"/>
    <property type="project" value="InterPro"/>
</dbReference>
<dbReference type="InterPro" id="IPR001845">
    <property type="entry name" value="HTH_ArsR_DNA-bd_dom"/>
</dbReference>
<dbReference type="PANTHER" id="PTHR33154:SF18">
    <property type="entry name" value="ARSENICAL RESISTANCE OPERON REPRESSOR"/>
    <property type="match status" value="1"/>
</dbReference>
<dbReference type="NCBIfam" id="NF033788">
    <property type="entry name" value="HTH_metalloreg"/>
    <property type="match status" value="1"/>
</dbReference>
<dbReference type="SMART" id="SM00418">
    <property type="entry name" value="HTH_ARSR"/>
    <property type="match status" value="1"/>
</dbReference>
<keyword evidence="3" id="KW-0804">Transcription</keyword>
<dbReference type="InterPro" id="IPR036390">
    <property type="entry name" value="WH_DNA-bd_sf"/>
</dbReference>
<dbReference type="Gene3D" id="1.10.10.10">
    <property type="entry name" value="Winged helix-like DNA-binding domain superfamily/Winged helix DNA-binding domain"/>
    <property type="match status" value="1"/>
</dbReference>
<dbReference type="EMBL" id="JACEOL010000062">
    <property type="protein sequence ID" value="MBA4603628.1"/>
    <property type="molecule type" value="Genomic_DNA"/>
</dbReference>
<keyword evidence="2" id="KW-0238">DNA-binding</keyword>
<keyword evidence="1" id="KW-0805">Transcription regulation</keyword>
<organism evidence="5 6">
    <name type="scientific">Thermoactinomyces mirandus</name>
    <dbReference type="NCBI Taxonomy" id="2756294"/>
    <lineage>
        <taxon>Bacteria</taxon>
        <taxon>Bacillati</taxon>
        <taxon>Bacillota</taxon>
        <taxon>Bacilli</taxon>
        <taxon>Bacillales</taxon>
        <taxon>Thermoactinomycetaceae</taxon>
        <taxon>Thermoactinomyces</taxon>
    </lineage>
</organism>
<sequence length="111" mass="12766">MNMPDFEQLTECYKALGDQTRLQILSFLKEGERCVCELVQILNITQPAVSRHMRKLKNAKLVKERRSGQWVFYSLDGSIYPFFEKIVDSLPDSSEEIEKLNICDSGISCNS</sequence>
<dbReference type="PRINTS" id="PR00778">
    <property type="entry name" value="HTHARSR"/>
</dbReference>
<evidence type="ECO:0000313" key="5">
    <source>
        <dbReference type="EMBL" id="MBA4603628.1"/>
    </source>
</evidence>
<reference evidence="5 6" key="1">
    <citation type="submission" date="2020-07" db="EMBL/GenBank/DDBJ databases">
        <title>Thermoactinomyces phylogeny.</title>
        <authorList>
            <person name="Dunlap C."/>
        </authorList>
    </citation>
    <scope>NUCLEOTIDE SEQUENCE [LARGE SCALE GENOMIC DNA]</scope>
    <source>
        <strain evidence="5 6">AMNI-1</strain>
    </source>
</reference>
<evidence type="ECO:0000256" key="1">
    <source>
        <dbReference type="ARBA" id="ARBA00023015"/>
    </source>
</evidence>
<comment type="caution">
    <text evidence="5">The sequence shown here is derived from an EMBL/GenBank/DDBJ whole genome shotgun (WGS) entry which is preliminary data.</text>
</comment>
<dbReference type="PROSITE" id="PS50987">
    <property type="entry name" value="HTH_ARSR_2"/>
    <property type="match status" value="1"/>
</dbReference>
<keyword evidence="6" id="KW-1185">Reference proteome</keyword>
<dbReference type="Proteomes" id="UP000538292">
    <property type="component" value="Unassembled WGS sequence"/>
</dbReference>
<dbReference type="InterPro" id="IPR051081">
    <property type="entry name" value="HTH_MetalResp_TranReg"/>
</dbReference>
<evidence type="ECO:0000256" key="3">
    <source>
        <dbReference type="ARBA" id="ARBA00023163"/>
    </source>
</evidence>
<dbReference type="Pfam" id="PF01022">
    <property type="entry name" value="HTH_5"/>
    <property type="match status" value="1"/>
</dbReference>
<name>A0A7W1XUV1_9BACL</name>
<gene>
    <name evidence="5" type="ORF">H2C83_15265</name>
</gene>
<evidence type="ECO:0000256" key="2">
    <source>
        <dbReference type="ARBA" id="ARBA00023125"/>
    </source>
</evidence>
<dbReference type="CDD" id="cd00090">
    <property type="entry name" value="HTH_ARSR"/>
    <property type="match status" value="1"/>
</dbReference>
<accession>A0A7W1XUV1</accession>
<proteinExistence type="predicted"/>
<dbReference type="InterPro" id="IPR036388">
    <property type="entry name" value="WH-like_DNA-bd_sf"/>
</dbReference>
<dbReference type="PANTHER" id="PTHR33154">
    <property type="entry name" value="TRANSCRIPTIONAL REGULATOR, ARSR FAMILY"/>
    <property type="match status" value="1"/>
</dbReference>